<dbReference type="Proteomes" id="UP001168098">
    <property type="component" value="Unassembled WGS sequence"/>
</dbReference>
<dbReference type="Pfam" id="PF14223">
    <property type="entry name" value="Retrotran_gag_2"/>
    <property type="match status" value="1"/>
</dbReference>
<keyword evidence="3" id="KW-1185">Reference proteome</keyword>
<dbReference type="PANTHER" id="PTHR47481">
    <property type="match status" value="1"/>
</dbReference>
<keyword evidence="1" id="KW-0472">Membrane</keyword>
<comment type="caution">
    <text evidence="2">The sequence shown here is derived from an EMBL/GenBank/DDBJ whole genome shotgun (WGS) entry which is preliminary data.</text>
</comment>
<feature type="transmembrane region" description="Helical" evidence="1">
    <location>
        <begin position="12"/>
        <end position="35"/>
    </location>
</feature>
<keyword evidence="1" id="KW-1133">Transmembrane helix</keyword>
<name>A0AA39DWL0_VITRO</name>
<feature type="transmembrane region" description="Helical" evidence="1">
    <location>
        <begin position="50"/>
        <end position="70"/>
    </location>
</feature>
<evidence type="ECO:0000256" key="1">
    <source>
        <dbReference type="SAM" id="Phobius"/>
    </source>
</evidence>
<sequence>MTSYPLLGRKGSYISLLWSIFNMGGVISWLIPFILNYNQSEAAFVNDGTYIGFMYFMSAGTVLTLAILHLSRVVRDNSVKPCTAFRYFQLSTSHMVSEQTTMADHSTNVTPLQDSGEVPIAGTTSQMTNQSFPSLGQSLTIKLDRNNFLIWRNQMLNVVIASGFDDILDGTRPCPPHFLPDPNSTSATTFKSPVVNPEYITWQRQNRLVMSWIYSSLTEPMMTQIMSYNTAHEIWKSLRQSFASASRAHIMELRLHLQTIRKGGLSMLDYMLRIHNICDNLTAVGELVSEQDQIMAILGGLGPEYNPFVVTITS</sequence>
<protein>
    <recommendedName>
        <fullName evidence="4">Retrotransposon Copia-like N-terminal domain-containing protein</fullName>
    </recommendedName>
</protein>
<keyword evidence="1" id="KW-0812">Transmembrane</keyword>
<accession>A0AA39DWL0</accession>
<evidence type="ECO:0000313" key="2">
    <source>
        <dbReference type="EMBL" id="KAJ9696667.1"/>
    </source>
</evidence>
<dbReference type="PANTHER" id="PTHR47481:SF30">
    <property type="entry name" value="CCHC-TYPE DOMAIN-CONTAINING PROTEIN"/>
    <property type="match status" value="1"/>
</dbReference>
<reference evidence="2 3" key="1">
    <citation type="journal article" date="2023" name="BMC Biotechnol.">
        <title>Vitis rotundifolia cv Carlos genome sequencing.</title>
        <authorList>
            <person name="Huff M."/>
            <person name="Hulse-Kemp A."/>
            <person name="Scheffler B."/>
            <person name="Youngblood R."/>
            <person name="Simpson S."/>
            <person name="Babiker E."/>
            <person name="Staton M."/>
        </authorList>
    </citation>
    <scope>NUCLEOTIDE SEQUENCE [LARGE SCALE GENOMIC DNA]</scope>
    <source>
        <tissue evidence="2">Leaf</tissue>
    </source>
</reference>
<dbReference type="AlphaFoldDB" id="A0AA39DWL0"/>
<gene>
    <name evidence="2" type="ORF">PVL29_008737</name>
</gene>
<evidence type="ECO:0008006" key="4">
    <source>
        <dbReference type="Google" id="ProtNLM"/>
    </source>
</evidence>
<organism evidence="2 3">
    <name type="scientific">Vitis rotundifolia</name>
    <name type="common">Muscadine grape</name>
    <dbReference type="NCBI Taxonomy" id="103349"/>
    <lineage>
        <taxon>Eukaryota</taxon>
        <taxon>Viridiplantae</taxon>
        <taxon>Streptophyta</taxon>
        <taxon>Embryophyta</taxon>
        <taxon>Tracheophyta</taxon>
        <taxon>Spermatophyta</taxon>
        <taxon>Magnoliopsida</taxon>
        <taxon>eudicotyledons</taxon>
        <taxon>Gunneridae</taxon>
        <taxon>Pentapetalae</taxon>
        <taxon>rosids</taxon>
        <taxon>Vitales</taxon>
        <taxon>Vitaceae</taxon>
        <taxon>Viteae</taxon>
        <taxon>Vitis</taxon>
    </lineage>
</organism>
<proteinExistence type="predicted"/>
<evidence type="ECO:0000313" key="3">
    <source>
        <dbReference type="Proteomes" id="UP001168098"/>
    </source>
</evidence>
<dbReference type="EMBL" id="JARBHA010000007">
    <property type="protein sequence ID" value="KAJ9696667.1"/>
    <property type="molecule type" value="Genomic_DNA"/>
</dbReference>